<name>A0A239NCF9_9ACTN</name>
<evidence type="ECO:0000313" key="1">
    <source>
        <dbReference type="EMBL" id="SNT51859.1"/>
    </source>
</evidence>
<dbReference type="Proteomes" id="UP000198280">
    <property type="component" value="Unassembled WGS sequence"/>
</dbReference>
<dbReference type="SUPFAM" id="SSF55144">
    <property type="entry name" value="LigT-like"/>
    <property type="match status" value="1"/>
</dbReference>
<evidence type="ECO:0000313" key="2">
    <source>
        <dbReference type="Proteomes" id="UP000198280"/>
    </source>
</evidence>
<dbReference type="OrthoDB" id="2082235at2"/>
<protein>
    <submittedName>
        <fullName evidence="1">2'-5' RNA ligase superfamily protein</fullName>
    </submittedName>
</protein>
<dbReference type="InterPro" id="IPR009097">
    <property type="entry name" value="Cyclic_Pdiesterase"/>
</dbReference>
<keyword evidence="1" id="KW-0436">Ligase</keyword>
<keyword evidence="2" id="KW-1185">Reference proteome</keyword>
<dbReference type="EMBL" id="FZOF01000033">
    <property type="protein sequence ID" value="SNT51859.1"/>
    <property type="molecule type" value="Genomic_DNA"/>
</dbReference>
<dbReference type="AlphaFoldDB" id="A0A239NCF9"/>
<dbReference type="Pfam" id="PF13563">
    <property type="entry name" value="2_5_RNA_ligase2"/>
    <property type="match status" value="1"/>
</dbReference>
<proteinExistence type="predicted"/>
<reference evidence="1 2" key="1">
    <citation type="submission" date="2017-06" db="EMBL/GenBank/DDBJ databases">
        <authorList>
            <person name="Kim H.J."/>
            <person name="Triplett B.A."/>
        </authorList>
    </citation>
    <scope>NUCLEOTIDE SEQUENCE [LARGE SCALE GENOMIC DNA]</scope>
    <source>
        <strain evidence="1 2">CGMCC 4.1858</strain>
    </source>
</reference>
<dbReference type="Gene3D" id="3.90.1140.10">
    <property type="entry name" value="Cyclic phosphodiesterase"/>
    <property type="match status" value="1"/>
</dbReference>
<dbReference type="GO" id="GO:0016874">
    <property type="term" value="F:ligase activity"/>
    <property type="evidence" value="ECO:0007669"/>
    <property type="project" value="UniProtKB-KW"/>
</dbReference>
<organism evidence="1 2">
    <name type="scientific">Actinacidiphila glaucinigra</name>
    <dbReference type="NCBI Taxonomy" id="235986"/>
    <lineage>
        <taxon>Bacteria</taxon>
        <taxon>Bacillati</taxon>
        <taxon>Actinomycetota</taxon>
        <taxon>Actinomycetes</taxon>
        <taxon>Kitasatosporales</taxon>
        <taxon>Streptomycetaceae</taxon>
        <taxon>Actinacidiphila</taxon>
    </lineage>
</organism>
<dbReference type="RefSeq" id="WP_089228530.1">
    <property type="nucleotide sequence ID" value="NZ_FZOF01000033.1"/>
</dbReference>
<gene>
    <name evidence="1" type="ORF">SAMN05216252_13345</name>
</gene>
<accession>A0A239NCF9</accession>
<sequence>MADGAGRYRAGETALIVKVPEAEPVVGGWRERFDPSAEAGVPAHVSVLYPFLNQDHIGDQVLGAVAELFGSHGAFDLRFATCGRFPGVLYLAPEPDDQFRALTLAVAARWPEAPPYGGRFAEVIPHLTVADGQEPSVLDTVEADLARRLPVATHVSSVQLLVFDGIVWREQADFALRAPRISVPRRDGQR</sequence>